<comment type="caution">
    <text evidence="1">The sequence shown here is derived from an EMBL/GenBank/DDBJ whole genome shotgun (WGS) entry which is preliminary data.</text>
</comment>
<dbReference type="STRING" id="1447883.A0A2B7XYS5"/>
<dbReference type="AlphaFoldDB" id="A0A2B7XYS5"/>
<dbReference type="Proteomes" id="UP000224634">
    <property type="component" value="Unassembled WGS sequence"/>
</dbReference>
<protein>
    <submittedName>
        <fullName evidence="1">Uncharacterized protein</fullName>
    </submittedName>
</protein>
<dbReference type="OrthoDB" id="4354294at2759"/>
<sequence>MAESRIVELFSKYGLADLILHMRNFKDFIANVKIWHQSVWELKRFTRMNVADPFRAVLVDYGFLNCEDARQRMQLRVMYQEYFERGEDEMRLHEACIAGKLAGFLESVFGSLAVAPDLLWNYYPLENCPLIGMVTNSITMCPASVLGQVRALERDGGKGTMIFTIPDAADEAMTRCIHIRAAFLGTGLRKRYYSGLGGEVMTEFSV</sequence>
<reference evidence="1 2" key="1">
    <citation type="submission" date="2017-10" db="EMBL/GenBank/DDBJ databases">
        <title>Comparative genomics in systemic dimorphic fungi from Ajellomycetaceae.</title>
        <authorList>
            <person name="Munoz J.F."/>
            <person name="Mcewen J.G."/>
            <person name="Clay O.K."/>
            <person name="Cuomo C.A."/>
        </authorList>
    </citation>
    <scope>NUCLEOTIDE SEQUENCE [LARGE SCALE GENOMIC DNA]</scope>
    <source>
        <strain evidence="1 2">UAMH7299</strain>
    </source>
</reference>
<name>A0A2B7XYS5_POLH7</name>
<accession>A0A2B7XYS5</accession>
<proteinExistence type="predicted"/>
<keyword evidence="2" id="KW-1185">Reference proteome</keyword>
<evidence type="ECO:0000313" key="2">
    <source>
        <dbReference type="Proteomes" id="UP000224634"/>
    </source>
</evidence>
<gene>
    <name evidence="1" type="ORF">AJ80_06233</name>
</gene>
<dbReference type="EMBL" id="PDNA01000101">
    <property type="protein sequence ID" value="PGH13728.1"/>
    <property type="molecule type" value="Genomic_DNA"/>
</dbReference>
<evidence type="ECO:0000313" key="1">
    <source>
        <dbReference type="EMBL" id="PGH13728.1"/>
    </source>
</evidence>
<organism evidence="1 2">
    <name type="scientific">Polytolypa hystricis (strain UAMH7299)</name>
    <dbReference type="NCBI Taxonomy" id="1447883"/>
    <lineage>
        <taxon>Eukaryota</taxon>
        <taxon>Fungi</taxon>
        <taxon>Dikarya</taxon>
        <taxon>Ascomycota</taxon>
        <taxon>Pezizomycotina</taxon>
        <taxon>Eurotiomycetes</taxon>
        <taxon>Eurotiomycetidae</taxon>
        <taxon>Onygenales</taxon>
        <taxon>Onygenales incertae sedis</taxon>
        <taxon>Polytolypa</taxon>
    </lineage>
</organism>